<accession>A0A8S1HEF4</accession>
<dbReference type="Proteomes" id="UP000835052">
    <property type="component" value="Unassembled WGS sequence"/>
</dbReference>
<evidence type="ECO:0000256" key="2">
    <source>
        <dbReference type="SAM" id="SignalP"/>
    </source>
</evidence>
<keyword evidence="4" id="KW-1185">Reference proteome</keyword>
<comment type="caution">
    <text evidence="3">The sequence shown here is derived from an EMBL/GenBank/DDBJ whole genome shotgun (WGS) entry which is preliminary data.</text>
</comment>
<protein>
    <submittedName>
        <fullName evidence="3">Uncharacterized protein</fullName>
    </submittedName>
</protein>
<sequence>MLLLLLVVGVTSIEALIALKTDTCDSRFQVVLEAERLSSPNQVFEIINFQVARLPFKESPLMSVSNLDSSVFTLESSAIPNYQFFVDFRALEVLICDKYDLTACRKHIPRLSSFIRIYLVCKSDETARAIVAFGLQSKEAEFHSKTYNMICVLYGFTIMCLLNVLAFSQLHKDAVNFQHRNNCDVIGRKKSTLRKRQKRKEALS</sequence>
<keyword evidence="1" id="KW-1133">Transmembrane helix</keyword>
<evidence type="ECO:0000313" key="4">
    <source>
        <dbReference type="Proteomes" id="UP000835052"/>
    </source>
</evidence>
<keyword evidence="2" id="KW-0732">Signal</keyword>
<gene>
    <name evidence="3" type="ORF">CAUJ_LOCUS9526</name>
</gene>
<feature type="transmembrane region" description="Helical" evidence="1">
    <location>
        <begin position="147"/>
        <end position="167"/>
    </location>
</feature>
<feature type="signal peptide" evidence="2">
    <location>
        <begin position="1"/>
        <end position="15"/>
    </location>
</feature>
<organism evidence="3 4">
    <name type="scientific">Caenorhabditis auriculariae</name>
    <dbReference type="NCBI Taxonomy" id="2777116"/>
    <lineage>
        <taxon>Eukaryota</taxon>
        <taxon>Metazoa</taxon>
        <taxon>Ecdysozoa</taxon>
        <taxon>Nematoda</taxon>
        <taxon>Chromadorea</taxon>
        <taxon>Rhabditida</taxon>
        <taxon>Rhabditina</taxon>
        <taxon>Rhabditomorpha</taxon>
        <taxon>Rhabditoidea</taxon>
        <taxon>Rhabditidae</taxon>
        <taxon>Peloderinae</taxon>
        <taxon>Caenorhabditis</taxon>
    </lineage>
</organism>
<name>A0A8S1HEF4_9PELO</name>
<keyword evidence="1" id="KW-0472">Membrane</keyword>
<dbReference type="EMBL" id="CAJGYM010000036">
    <property type="protein sequence ID" value="CAD6193607.1"/>
    <property type="molecule type" value="Genomic_DNA"/>
</dbReference>
<evidence type="ECO:0000256" key="1">
    <source>
        <dbReference type="SAM" id="Phobius"/>
    </source>
</evidence>
<reference evidence="3" key="1">
    <citation type="submission" date="2020-10" db="EMBL/GenBank/DDBJ databases">
        <authorList>
            <person name="Kikuchi T."/>
        </authorList>
    </citation>
    <scope>NUCLEOTIDE SEQUENCE</scope>
    <source>
        <strain evidence="3">NKZ352</strain>
    </source>
</reference>
<keyword evidence="1" id="KW-0812">Transmembrane</keyword>
<proteinExistence type="predicted"/>
<feature type="chain" id="PRO_5035739139" evidence="2">
    <location>
        <begin position="16"/>
        <end position="204"/>
    </location>
</feature>
<dbReference type="AlphaFoldDB" id="A0A8S1HEF4"/>
<evidence type="ECO:0000313" key="3">
    <source>
        <dbReference type="EMBL" id="CAD6193607.1"/>
    </source>
</evidence>